<dbReference type="InterPro" id="IPR000847">
    <property type="entry name" value="LysR_HTH_N"/>
</dbReference>
<dbReference type="EMBL" id="BDJL01000023">
    <property type="protein sequence ID" value="GAV24924.1"/>
    <property type="molecule type" value="Genomic_DNA"/>
</dbReference>
<dbReference type="Pfam" id="PF00126">
    <property type="entry name" value="HTH_1"/>
    <property type="match status" value="1"/>
</dbReference>
<evidence type="ECO:0000256" key="1">
    <source>
        <dbReference type="ARBA" id="ARBA00009437"/>
    </source>
</evidence>
<keyword evidence="2" id="KW-0805">Transcription regulation</keyword>
<dbReference type="GO" id="GO:0000976">
    <property type="term" value="F:transcription cis-regulatory region binding"/>
    <property type="evidence" value="ECO:0007669"/>
    <property type="project" value="TreeGrafter"/>
</dbReference>
<dbReference type="PANTHER" id="PTHR30126:SF39">
    <property type="entry name" value="HTH-TYPE TRANSCRIPTIONAL REGULATOR CYSL"/>
    <property type="match status" value="1"/>
</dbReference>
<dbReference type="CDD" id="cd08420">
    <property type="entry name" value="PBP2_CysL_like"/>
    <property type="match status" value="1"/>
</dbReference>
<name>A0A1L8D1B1_9THEO</name>
<dbReference type="InterPro" id="IPR047788">
    <property type="entry name" value="LysR-like_Sec_metab"/>
</dbReference>
<keyword evidence="4" id="KW-0804">Transcription</keyword>
<comment type="caution">
    <text evidence="6">The sequence shown here is derived from an EMBL/GenBank/DDBJ whole genome shotgun (WGS) entry which is preliminary data.</text>
</comment>
<dbReference type="Proteomes" id="UP000187338">
    <property type="component" value="Unassembled WGS sequence"/>
</dbReference>
<dbReference type="Gene3D" id="3.40.190.290">
    <property type="match status" value="1"/>
</dbReference>
<protein>
    <submittedName>
        <fullName evidence="6">LysR family transcriptional regulator</fullName>
    </submittedName>
</protein>
<dbReference type="RefSeq" id="WP_075865106.1">
    <property type="nucleotide sequence ID" value="NZ_BDJL01000023.1"/>
</dbReference>
<evidence type="ECO:0000259" key="5">
    <source>
        <dbReference type="PROSITE" id="PS50931"/>
    </source>
</evidence>
<dbReference type="AlphaFoldDB" id="A0A1L8D1B1"/>
<keyword evidence="3" id="KW-0238">DNA-binding</keyword>
<dbReference type="PRINTS" id="PR00039">
    <property type="entry name" value="HTHLYSR"/>
</dbReference>
<dbReference type="NCBIfam" id="NF040786">
    <property type="entry name" value="LysR_Sec_metab"/>
    <property type="match status" value="1"/>
</dbReference>
<dbReference type="PROSITE" id="PS50931">
    <property type="entry name" value="HTH_LYSR"/>
    <property type="match status" value="1"/>
</dbReference>
<sequence length="297" mass="33126">MNRNQLEIFRVVAEKKSFSEAARLLHISQPAISMHIQALEEYYGTKLLDRTTKRVTLTPAGEILYKYTLHLLSLMDKAQKDICQAAGIIKGRLVLGASLTIGGHLLPPLLSAFYQKYPEVNITMEIMNTEKVLERVTDLSLDLGFVEGEVTAGELHVEAVARDELVVVVAANHPLAGCGQISWNKLATLPLIMREPGSGTRKVIEERLQAAGFKLSELKIVMELGSTEAIKGAVEAGLGAAILSKWTIQREIKWGIFKQLIIENLPIYREFYLVLNNNKFHSPATQAFMQFCREHLS</sequence>
<dbReference type="GO" id="GO:0003700">
    <property type="term" value="F:DNA-binding transcription factor activity"/>
    <property type="evidence" value="ECO:0007669"/>
    <property type="project" value="InterPro"/>
</dbReference>
<evidence type="ECO:0000256" key="2">
    <source>
        <dbReference type="ARBA" id="ARBA00023015"/>
    </source>
</evidence>
<dbReference type="SUPFAM" id="SSF46785">
    <property type="entry name" value="Winged helix' DNA-binding domain"/>
    <property type="match status" value="1"/>
</dbReference>
<dbReference type="InterPro" id="IPR036388">
    <property type="entry name" value="WH-like_DNA-bd_sf"/>
</dbReference>
<dbReference type="Gene3D" id="1.10.10.10">
    <property type="entry name" value="Winged helix-like DNA-binding domain superfamily/Winged helix DNA-binding domain"/>
    <property type="match status" value="1"/>
</dbReference>
<accession>A0A1L8D1B1</accession>
<dbReference type="PANTHER" id="PTHR30126">
    <property type="entry name" value="HTH-TYPE TRANSCRIPTIONAL REGULATOR"/>
    <property type="match status" value="1"/>
</dbReference>
<dbReference type="InterPro" id="IPR036390">
    <property type="entry name" value="WH_DNA-bd_sf"/>
</dbReference>
<organism evidence="6 7">
    <name type="scientific">Carboxydothermus islandicus</name>
    <dbReference type="NCBI Taxonomy" id="661089"/>
    <lineage>
        <taxon>Bacteria</taxon>
        <taxon>Bacillati</taxon>
        <taxon>Bacillota</taxon>
        <taxon>Clostridia</taxon>
        <taxon>Thermoanaerobacterales</taxon>
        <taxon>Thermoanaerobacteraceae</taxon>
        <taxon>Carboxydothermus</taxon>
    </lineage>
</organism>
<evidence type="ECO:0000256" key="3">
    <source>
        <dbReference type="ARBA" id="ARBA00023125"/>
    </source>
</evidence>
<keyword evidence="7" id="KW-1185">Reference proteome</keyword>
<evidence type="ECO:0000256" key="4">
    <source>
        <dbReference type="ARBA" id="ARBA00023163"/>
    </source>
</evidence>
<dbReference type="InterPro" id="IPR005119">
    <property type="entry name" value="LysR_subst-bd"/>
</dbReference>
<dbReference type="SUPFAM" id="SSF53850">
    <property type="entry name" value="Periplasmic binding protein-like II"/>
    <property type="match status" value="1"/>
</dbReference>
<evidence type="ECO:0000313" key="7">
    <source>
        <dbReference type="Proteomes" id="UP000187338"/>
    </source>
</evidence>
<proteinExistence type="inferred from homology"/>
<dbReference type="FunFam" id="1.10.10.10:FF:000001">
    <property type="entry name" value="LysR family transcriptional regulator"/>
    <property type="match status" value="1"/>
</dbReference>
<dbReference type="STRING" id="661089.ciss_08570"/>
<reference evidence="7" key="1">
    <citation type="submission" date="2016-12" db="EMBL/GenBank/DDBJ databases">
        <title>Draft Genome Sequences od Carboxydothermus pertinax and islandicus, Hydrogenogenic Carboxydotrophic Bacteria.</title>
        <authorList>
            <person name="Fukuyama Y."/>
            <person name="Ohmae K."/>
            <person name="Yoneda Y."/>
            <person name="Yoshida T."/>
            <person name="Sako Y."/>
        </authorList>
    </citation>
    <scope>NUCLEOTIDE SEQUENCE [LARGE SCALE GENOMIC DNA]</scope>
    <source>
        <strain evidence="7">SET</strain>
    </source>
</reference>
<evidence type="ECO:0000313" key="6">
    <source>
        <dbReference type="EMBL" id="GAV24924.1"/>
    </source>
</evidence>
<dbReference type="Pfam" id="PF03466">
    <property type="entry name" value="LysR_substrate"/>
    <property type="match status" value="1"/>
</dbReference>
<gene>
    <name evidence="6" type="ORF">ciss_08570</name>
</gene>
<dbReference type="OrthoDB" id="9785745at2"/>
<comment type="similarity">
    <text evidence="1">Belongs to the LysR transcriptional regulatory family.</text>
</comment>
<feature type="domain" description="HTH lysR-type" evidence="5">
    <location>
        <begin position="1"/>
        <end position="58"/>
    </location>
</feature>